<evidence type="ECO:0000313" key="1">
    <source>
        <dbReference type="EMBL" id="KAG5614623.1"/>
    </source>
</evidence>
<evidence type="ECO:0000313" key="2">
    <source>
        <dbReference type="Proteomes" id="UP000824120"/>
    </source>
</evidence>
<dbReference type="Proteomes" id="UP000824120">
    <property type="component" value="Chromosome 3"/>
</dbReference>
<protein>
    <submittedName>
        <fullName evidence="1">Uncharacterized protein</fullName>
    </submittedName>
</protein>
<name>A0A9J5ZRH1_SOLCO</name>
<dbReference type="EMBL" id="JACXVP010000003">
    <property type="protein sequence ID" value="KAG5614623.1"/>
    <property type="molecule type" value="Genomic_DNA"/>
</dbReference>
<comment type="caution">
    <text evidence="1">The sequence shown here is derived from an EMBL/GenBank/DDBJ whole genome shotgun (WGS) entry which is preliminary data.</text>
</comment>
<gene>
    <name evidence="1" type="ORF">H5410_014447</name>
</gene>
<accession>A0A9J5ZRH1</accession>
<keyword evidence="2" id="KW-1185">Reference proteome</keyword>
<reference evidence="1 2" key="1">
    <citation type="submission" date="2020-09" db="EMBL/GenBank/DDBJ databases">
        <title>De no assembly of potato wild relative species, Solanum commersonii.</title>
        <authorList>
            <person name="Cho K."/>
        </authorList>
    </citation>
    <scope>NUCLEOTIDE SEQUENCE [LARGE SCALE GENOMIC DNA]</scope>
    <source>
        <strain evidence="1">LZ3.2</strain>
        <tissue evidence="1">Leaf</tissue>
    </source>
</reference>
<dbReference type="AlphaFoldDB" id="A0A9J5ZRH1"/>
<sequence length="121" mass="14112">NACLPSSFTHRFGRRLYLDDNFTLSVSQPSLILELQPMIFDEDFHRKELMIALVEQDYSVKSFLVRGIGSWGSCSYQREKCLVRTFSLQLKKILMLGIVQSLPFQQVKSTIKDYILFLERV</sequence>
<organism evidence="1 2">
    <name type="scientific">Solanum commersonii</name>
    <name type="common">Commerson's wild potato</name>
    <name type="synonym">Commerson's nightshade</name>
    <dbReference type="NCBI Taxonomy" id="4109"/>
    <lineage>
        <taxon>Eukaryota</taxon>
        <taxon>Viridiplantae</taxon>
        <taxon>Streptophyta</taxon>
        <taxon>Embryophyta</taxon>
        <taxon>Tracheophyta</taxon>
        <taxon>Spermatophyta</taxon>
        <taxon>Magnoliopsida</taxon>
        <taxon>eudicotyledons</taxon>
        <taxon>Gunneridae</taxon>
        <taxon>Pentapetalae</taxon>
        <taxon>asterids</taxon>
        <taxon>lamiids</taxon>
        <taxon>Solanales</taxon>
        <taxon>Solanaceae</taxon>
        <taxon>Solanoideae</taxon>
        <taxon>Solaneae</taxon>
        <taxon>Solanum</taxon>
    </lineage>
</organism>
<feature type="non-terminal residue" evidence="1">
    <location>
        <position position="121"/>
    </location>
</feature>
<proteinExistence type="predicted"/>